<dbReference type="Proteomes" id="UP001605036">
    <property type="component" value="Unassembled WGS sequence"/>
</dbReference>
<comment type="caution">
    <text evidence="1">The sequence shown here is derived from an EMBL/GenBank/DDBJ whole genome shotgun (WGS) entry which is preliminary data.</text>
</comment>
<sequence>MVLLIEFAGDSDLPGDVKNFVTDEEFEGASEIHGVFVNANRNHELAVVEDLESTERTLMVKLTIELVLELVTSSKLKHRSWPNAKSFVSAGRQFK</sequence>
<protein>
    <submittedName>
        <fullName evidence="1">Uncharacterized protein</fullName>
    </submittedName>
</protein>
<keyword evidence="2" id="KW-1185">Reference proteome</keyword>
<dbReference type="EMBL" id="JBHFFA010000004">
    <property type="protein sequence ID" value="KAL2629620.1"/>
    <property type="molecule type" value="Genomic_DNA"/>
</dbReference>
<organism evidence="1 2">
    <name type="scientific">Riccia fluitans</name>
    <dbReference type="NCBI Taxonomy" id="41844"/>
    <lineage>
        <taxon>Eukaryota</taxon>
        <taxon>Viridiplantae</taxon>
        <taxon>Streptophyta</taxon>
        <taxon>Embryophyta</taxon>
        <taxon>Marchantiophyta</taxon>
        <taxon>Marchantiopsida</taxon>
        <taxon>Marchantiidae</taxon>
        <taxon>Marchantiales</taxon>
        <taxon>Ricciaceae</taxon>
        <taxon>Riccia</taxon>
    </lineage>
</organism>
<dbReference type="AlphaFoldDB" id="A0ABD1YGF5"/>
<accession>A0ABD1YGF5</accession>
<gene>
    <name evidence="1" type="ORF">R1flu_014306</name>
</gene>
<evidence type="ECO:0000313" key="2">
    <source>
        <dbReference type="Proteomes" id="UP001605036"/>
    </source>
</evidence>
<reference evidence="1 2" key="1">
    <citation type="submission" date="2024-09" db="EMBL/GenBank/DDBJ databases">
        <title>Chromosome-scale assembly of Riccia fluitans.</title>
        <authorList>
            <person name="Paukszto L."/>
            <person name="Sawicki J."/>
            <person name="Karawczyk K."/>
            <person name="Piernik-Szablinska J."/>
            <person name="Szczecinska M."/>
            <person name="Mazdziarz M."/>
        </authorList>
    </citation>
    <scope>NUCLEOTIDE SEQUENCE [LARGE SCALE GENOMIC DNA]</scope>
    <source>
        <strain evidence="1">Rf_01</strain>
        <tissue evidence="1">Aerial parts of the thallus</tissue>
    </source>
</reference>
<proteinExistence type="predicted"/>
<name>A0ABD1YGF5_9MARC</name>
<evidence type="ECO:0000313" key="1">
    <source>
        <dbReference type="EMBL" id="KAL2629620.1"/>
    </source>
</evidence>